<feature type="region of interest" description="Disordered" evidence="1">
    <location>
        <begin position="226"/>
        <end position="246"/>
    </location>
</feature>
<feature type="compositionally biased region" description="Basic and acidic residues" evidence="1">
    <location>
        <begin position="140"/>
        <end position="157"/>
    </location>
</feature>
<keyword evidence="3" id="KW-1185">Reference proteome</keyword>
<gene>
    <name evidence="2" type="ORF">VTL71DRAFT_2609</name>
</gene>
<feature type="region of interest" description="Disordered" evidence="1">
    <location>
        <begin position="1"/>
        <end position="117"/>
    </location>
</feature>
<accession>A0ABR4C9D4</accession>
<comment type="caution">
    <text evidence="2">The sequence shown here is derived from an EMBL/GenBank/DDBJ whole genome shotgun (WGS) entry which is preliminary data.</text>
</comment>
<feature type="compositionally biased region" description="Polar residues" evidence="1">
    <location>
        <begin position="39"/>
        <end position="51"/>
    </location>
</feature>
<evidence type="ECO:0000256" key="1">
    <source>
        <dbReference type="SAM" id="MobiDB-lite"/>
    </source>
</evidence>
<reference evidence="2 3" key="1">
    <citation type="journal article" date="2024" name="Commun. Biol.">
        <title>Comparative genomic analysis of thermophilic fungi reveals convergent evolutionary adaptations and gene losses.</title>
        <authorList>
            <person name="Steindorff A.S."/>
            <person name="Aguilar-Pontes M.V."/>
            <person name="Robinson A.J."/>
            <person name="Andreopoulos B."/>
            <person name="LaButti K."/>
            <person name="Kuo A."/>
            <person name="Mondo S."/>
            <person name="Riley R."/>
            <person name="Otillar R."/>
            <person name="Haridas S."/>
            <person name="Lipzen A."/>
            <person name="Grimwood J."/>
            <person name="Schmutz J."/>
            <person name="Clum A."/>
            <person name="Reid I.D."/>
            <person name="Moisan M.C."/>
            <person name="Butler G."/>
            <person name="Nguyen T.T.M."/>
            <person name="Dewar K."/>
            <person name="Conant G."/>
            <person name="Drula E."/>
            <person name="Henrissat B."/>
            <person name="Hansel C."/>
            <person name="Singer S."/>
            <person name="Hutchinson M.I."/>
            <person name="de Vries R.P."/>
            <person name="Natvig D.O."/>
            <person name="Powell A.J."/>
            <person name="Tsang A."/>
            <person name="Grigoriev I.V."/>
        </authorList>
    </citation>
    <scope>NUCLEOTIDE SEQUENCE [LARGE SCALE GENOMIC DNA]</scope>
    <source>
        <strain evidence="2 3">CBS 494.80</strain>
    </source>
</reference>
<sequence length="322" mass="34678">MSSSKGKGRAEPPQDDSKPDPSTQDSSSSLLSRVAASATGLTRNAFTTSNPSELNQQAAAALSSSNKTQSIPNTGTSSNTWAESSRASQAQPNSQASSSGLRTGHSEQHAQLSETEFSDFLDGIDSFVPSESFGQIPVSERSKAFGDAWELSRDTRQPQHSPANRTIAEQEQQDGSDVLAILSNPSSLDSQMEGPPPLDEDDANYDWGLTPAQIAKLRELTKDILPVPPQHADSSVDNPLNLLPDFRGQEGAREQFVEEWEGVLSRYADEVWGGLAPLVREARKEVEEVKASSGSEHEATEMKAVRRLGAILGHLGQREGPR</sequence>
<feature type="compositionally biased region" description="Low complexity" evidence="1">
    <location>
        <begin position="84"/>
        <end position="99"/>
    </location>
</feature>
<evidence type="ECO:0000313" key="2">
    <source>
        <dbReference type="EMBL" id="KAL2066538.1"/>
    </source>
</evidence>
<feature type="compositionally biased region" description="Polar residues" evidence="1">
    <location>
        <begin position="158"/>
        <end position="175"/>
    </location>
</feature>
<feature type="compositionally biased region" description="Basic and acidic residues" evidence="1">
    <location>
        <begin position="8"/>
        <end position="19"/>
    </location>
</feature>
<name>A0ABR4C9D4_9HELO</name>
<evidence type="ECO:0000313" key="3">
    <source>
        <dbReference type="Proteomes" id="UP001595075"/>
    </source>
</evidence>
<proteinExistence type="predicted"/>
<feature type="compositionally biased region" description="Low complexity" evidence="1">
    <location>
        <begin position="20"/>
        <end position="32"/>
    </location>
</feature>
<dbReference type="Proteomes" id="UP001595075">
    <property type="component" value="Unassembled WGS sequence"/>
</dbReference>
<feature type="region of interest" description="Disordered" evidence="1">
    <location>
        <begin position="130"/>
        <end position="206"/>
    </location>
</feature>
<organism evidence="2 3">
    <name type="scientific">Oculimacula yallundae</name>
    <dbReference type="NCBI Taxonomy" id="86028"/>
    <lineage>
        <taxon>Eukaryota</taxon>
        <taxon>Fungi</taxon>
        <taxon>Dikarya</taxon>
        <taxon>Ascomycota</taxon>
        <taxon>Pezizomycotina</taxon>
        <taxon>Leotiomycetes</taxon>
        <taxon>Helotiales</taxon>
        <taxon>Ploettnerulaceae</taxon>
        <taxon>Oculimacula</taxon>
    </lineage>
</organism>
<protein>
    <submittedName>
        <fullName evidence="2">Uncharacterized protein</fullName>
    </submittedName>
</protein>
<dbReference type="EMBL" id="JAZHXI010000011">
    <property type="protein sequence ID" value="KAL2066538.1"/>
    <property type="molecule type" value="Genomic_DNA"/>
</dbReference>
<feature type="compositionally biased region" description="Low complexity" evidence="1">
    <location>
        <begin position="52"/>
        <end position="66"/>
    </location>
</feature>
<feature type="compositionally biased region" description="Polar residues" evidence="1">
    <location>
        <begin position="67"/>
        <end position="83"/>
    </location>
</feature>